<reference evidence="2 3" key="1">
    <citation type="submission" date="2024-01" db="EMBL/GenBank/DDBJ databases">
        <title>A draft genome for a cacao thread blight-causing isolate of Paramarasmius palmivorus.</title>
        <authorList>
            <person name="Baruah I.K."/>
            <person name="Bukari Y."/>
            <person name="Amoako-Attah I."/>
            <person name="Meinhardt L.W."/>
            <person name="Bailey B.A."/>
            <person name="Cohen S.P."/>
        </authorList>
    </citation>
    <scope>NUCLEOTIDE SEQUENCE [LARGE SCALE GENOMIC DNA]</scope>
    <source>
        <strain evidence="2 3">GH-12</strain>
    </source>
</reference>
<proteinExistence type="predicted"/>
<dbReference type="Proteomes" id="UP001383192">
    <property type="component" value="Unassembled WGS sequence"/>
</dbReference>
<evidence type="ECO:0000256" key="1">
    <source>
        <dbReference type="SAM" id="MobiDB-lite"/>
    </source>
</evidence>
<name>A0AAW0BSH1_9AGAR</name>
<comment type="caution">
    <text evidence="2">The sequence shown here is derived from an EMBL/GenBank/DDBJ whole genome shotgun (WGS) entry which is preliminary data.</text>
</comment>
<dbReference type="AlphaFoldDB" id="A0AAW0BSH1"/>
<dbReference type="EMBL" id="JAYKXP010000080">
    <property type="protein sequence ID" value="KAK7029703.1"/>
    <property type="molecule type" value="Genomic_DNA"/>
</dbReference>
<keyword evidence="3" id="KW-1185">Reference proteome</keyword>
<organism evidence="2 3">
    <name type="scientific">Paramarasmius palmivorus</name>
    <dbReference type="NCBI Taxonomy" id="297713"/>
    <lineage>
        <taxon>Eukaryota</taxon>
        <taxon>Fungi</taxon>
        <taxon>Dikarya</taxon>
        <taxon>Basidiomycota</taxon>
        <taxon>Agaricomycotina</taxon>
        <taxon>Agaricomycetes</taxon>
        <taxon>Agaricomycetidae</taxon>
        <taxon>Agaricales</taxon>
        <taxon>Marasmiineae</taxon>
        <taxon>Marasmiaceae</taxon>
        <taxon>Paramarasmius</taxon>
    </lineage>
</organism>
<evidence type="ECO:0000313" key="2">
    <source>
        <dbReference type="EMBL" id="KAK7029703.1"/>
    </source>
</evidence>
<feature type="region of interest" description="Disordered" evidence="1">
    <location>
        <begin position="29"/>
        <end position="48"/>
    </location>
</feature>
<accession>A0AAW0BSH1</accession>
<gene>
    <name evidence="2" type="ORF">VNI00_014401</name>
</gene>
<sequence>MYFVGADDSFEDNYNTLVDISPPACNIKQRVGSPPSLKAPVSGPRATTAPPISGGCLMAAAVIMGEVNEHSLMVSDKVSDVDDEATVVAMITASDRHRVLAELH</sequence>
<evidence type="ECO:0000313" key="3">
    <source>
        <dbReference type="Proteomes" id="UP001383192"/>
    </source>
</evidence>
<protein>
    <submittedName>
        <fullName evidence="2">Uncharacterized protein</fullName>
    </submittedName>
</protein>